<dbReference type="Proteomes" id="UP000055060">
    <property type="component" value="Unassembled WGS sequence"/>
</dbReference>
<dbReference type="Pfam" id="PF00994">
    <property type="entry name" value="MoCF_biosynth"/>
    <property type="match status" value="1"/>
</dbReference>
<dbReference type="Gene3D" id="3.40.980.10">
    <property type="entry name" value="MoaB/Mog-like domain"/>
    <property type="match status" value="1"/>
</dbReference>
<dbReference type="InterPro" id="IPR001453">
    <property type="entry name" value="MoaB/Mog_dom"/>
</dbReference>
<dbReference type="InterPro" id="IPR036425">
    <property type="entry name" value="MoaB/Mog-like_dom_sf"/>
</dbReference>
<dbReference type="PANTHER" id="PTHR43764:SF1">
    <property type="entry name" value="MOLYBDOPTERIN MOLYBDOTRANSFERASE"/>
    <property type="match status" value="1"/>
</dbReference>
<gene>
    <name evidence="4" type="ORF">LARV_02507</name>
</gene>
<keyword evidence="4" id="KW-0548">Nucleotidyltransferase</keyword>
<dbReference type="OrthoDB" id="9784492at2"/>
<dbReference type="CDD" id="cd00886">
    <property type="entry name" value="MogA_MoaB"/>
    <property type="match status" value="1"/>
</dbReference>
<dbReference type="UniPathway" id="UPA00344"/>
<evidence type="ECO:0000259" key="3">
    <source>
        <dbReference type="SMART" id="SM00852"/>
    </source>
</evidence>
<keyword evidence="5" id="KW-1185">Reference proteome</keyword>
<accession>A0A0S7BAN7</accession>
<evidence type="ECO:0000256" key="2">
    <source>
        <dbReference type="ARBA" id="ARBA00023150"/>
    </source>
</evidence>
<dbReference type="RefSeq" id="WP_075073966.1">
    <property type="nucleotide sequence ID" value="NZ_DF967972.1"/>
</dbReference>
<comment type="pathway">
    <text evidence="1">Cofactor biosynthesis; molybdopterin biosynthesis.</text>
</comment>
<evidence type="ECO:0000313" key="4">
    <source>
        <dbReference type="EMBL" id="GAP14732.1"/>
    </source>
</evidence>
<dbReference type="SUPFAM" id="SSF53218">
    <property type="entry name" value="Molybdenum cofactor biosynthesis proteins"/>
    <property type="match status" value="1"/>
</dbReference>
<evidence type="ECO:0000313" key="5">
    <source>
        <dbReference type="Proteomes" id="UP000055060"/>
    </source>
</evidence>
<dbReference type="SMART" id="SM00852">
    <property type="entry name" value="MoCF_biosynth"/>
    <property type="match status" value="1"/>
</dbReference>
<dbReference type="EMBL" id="DF967972">
    <property type="protein sequence ID" value="GAP14732.1"/>
    <property type="molecule type" value="Genomic_DNA"/>
</dbReference>
<keyword evidence="2" id="KW-0501">Molybdenum cofactor biosynthesis</keyword>
<organism evidence="4">
    <name type="scientific">Longilinea arvoryzae</name>
    <dbReference type="NCBI Taxonomy" id="360412"/>
    <lineage>
        <taxon>Bacteria</taxon>
        <taxon>Bacillati</taxon>
        <taxon>Chloroflexota</taxon>
        <taxon>Anaerolineae</taxon>
        <taxon>Anaerolineales</taxon>
        <taxon>Anaerolineaceae</taxon>
        <taxon>Longilinea</taxon>
    </lineage>
</organism>
<dbReference type="NCBIfam" id="TIGR00177">
    <property type="entry name" value="molyb_syn"/>
    <property type="match status" value="1"/>
</dbReference>
<dbReference type="GO" id="GO:0006777">
    <property type="term" value="P:Mo-molybdopterin cofactor biosynthetic process"/>
    <property type="evidence" value="ECO:0007669"/>
    <property type="project" value="UniProtKB-KW"/>
</dbReference>
<feature type="domain" description="MoaB/Mog" evidence="3">
    <location>
        <begin position="4"/>
        <end position="148"/>
    </location>
</feature>
<dbReference type="GO" id="GO:0016779">
    <property type="term" value="F:nucleotidyltransferase activity"/>
    <property type="evidence" value="ECO:0007669"/>
    <property type="project" value="UniProtKB-KW"/>
</dbReference>
<name>A0A0S7BAN7_9CHLR</name>
<dbReference type="AlphaFoldDB" id="A0A0S7BAN7"/>
<sequence>MRFGVLTISDRSSQGVRPDASGPALQTAVEKQGWQVVKYAIIPDDLTTICVTLASWCDTGEYDILLTTGGTGFAPRDVTPEATVQVVDKLTPGIPEAMRQASLAVTEHAMLSRAAAGIRGKTLIINLPGSPKAAIENFHTISPVLQHAIDLIQGNPESEGEHSKGDRKA</sequence>
<dbReference type="PROSITE" id="PS01078">
    <property type="entry name" value="MOCF_BIOSYNTHESIS_1"/>
    <property type="match status" value="1"/>
</dbReference>
<proteinExistence type="predicted"/>
<dbReference type="STRING" id="360412.LARV_02507"/>
<keyword evidence="4" id="KW-0808">Transferase</keyword>
<dbReference type="PANTHER" id="PTHR43764">
    <property type="entry name" value="MOLYBDENUM COFACTOR BIOSYNTHESIS"/>
    <property type="match status" value="1"/>
</dbReference>
<evidence type="ECO:0000256" key="1">
    <source>
        <dbReference type="ARBA" id="ARBA00005046"/>
    </source>
</evidence>
<dbReference type="InterPro" id="IPR008284">
    <property type="entry name" value="MoCF_biosynth_CS"/>
</dbReference>
<protein>
    <submittedName>
        <fullName evidence="4">Molybdopterin adenylyltransferase</fullName>
    </submittedName>
</protein>
<reference evidence="4" key="1">
    <citation type="submission" date="2015-07" db="EMBL/GenBank/DDBJ databases">
        <title>Draft Genome Sequences of Anaerolinea thermolimosa IMO-1, Bellilinea caldifistulae GOMI-1, Leptolinea tardivitalis YMTK-2, Levilinea saccharolytica KIBI-1,Longilinea arvoryzae KOME-1, Previously Described as Members of the Anaerolineaceae (Chloroflexi).</title>
        <authorList>
            <person name="Sekiguchi Y."/>
            <person name="Ohashi A."/>
            <person name="Matsuura N."/>
            <person name="Tourlousse M.D."/>
        </authorList>
    </citation>
    <scope>NUCLEOTIDE SEQUENCE [LARGE SCALE GENOMIC DNA]</scope>
    <source>
        <strain evidence="4">KOME-1</strain>
    </source>
</reference>
<dbReference type="InterPro" id="IPR051920">
    <property type="entry name" value="MPT_Adenylyltrnsfr/MoaC-Rel"/>
</dbReference>